<proteinExistence type="predicted"/>
<evidence type="ECO:0000256" key="1">
    <source>
        <dbReference type="SAM" id="Phobius"/>
    </source>
</evidence>
<dbReference type="EMBL" id="DRHL01000028">
    <property type="protein sequence ID" value="HEB13461.1"/>
    <property type="molecule type" value="Genomic_DNA"/>
</dbReference>
<accession>A0A7C1SX58</accession>
<keyword evidence="1" id="KW-0472">Membrane</keyword>
<comment type="caution">
    <text evidence="2">The sequence shown here is derived from an EMBL/GenBank/DDBJ whole genome shotgun (WGS) entry which is preliminary data.</text>
</comment>
<sequence>MTTKKQKTDWRVICVGMVCLTAAEIYALSLGYNGKLLTAFVGIMALAIGLKIQTPNILK</sequence>
<name>A0A7C1SX58_UNCC3</name>
<gene>
    <name evidence="2" type="ORF">ENI13_00600</name>
</gene>
<evidence type="ECO:0000313" key="2">
    <source>
        <dbReference type="EMBL" id="HEB13461.1"/>
    </source>
</evidence>
<organism evidence="2">
    <name type="scientific">candidate division CPR3 bacterium</name>
    <dbReference type="NCBI Taxonomy" id="2268181"/>
    <lineage>
        <taxon>Bacteria</taxon>
        <taxon>Bacteria division CPR3</taxon>
    </lineage>
</organism>
<keyword evidence="1" id="KW-1133">Transmembrane helix</keyword>
<feature type="transmembrane region" description="Helical" evidence="1">
    <location>
        <begin position="12"/>
        <end position="30"/>
    </location>
</feature>
<dbReference type="AlphaFoldDB" id="A0A7C1SX58"/>
<reference evidence="2" key="1">
    <citation type="journal article" date="2020" name="mSystems">
        <title>Genome- and Community-Level Interaction Insights into Carbon Utilization and Element Cycling Functions of Hydrothermarchaeota in Hydrothermal Sediment.</title>
        <authorList>
            <person name="Zhou Z."/>
            <person name="Liu Y."/>
            <person name="Xu W."/>
            <person name="Pan J."/>
            <person name="Luo Z.H."/>
            <person name="Li M."/>
        </authorList>
    </citation>
    <scope>NUCLEOTIDE SEQUENCE [LARGE SCALE GENOMIC DNA]</scope>
    <source>
        <strain evidence="2">HyVt-369</strain>
    </source>
</reference>
<protein>
    <submittedName>
        <fullName evidence="2">Uncharacterized protein</fullName>
    </submittedName>
</protein>
<feature type="transmembrane region" description="Helical" evidence="1">
    <location>
        <begin position="36"/>
        <end position="52"/>
    </location>
</feature>
<dbReference type="Proteomes" id="UP000885695">
    <property type="component" value="Unassembled WGS sequence"/>
</dbReference>
<keyword evidence="1" id="KW-0812">Transmembrane</keyword>